<evidence type="ECO:0000313" key="1">
    <source>
        <dbReference type="EMBL" id="MFC4387080.1"/>
    </source>
</evidence>
<proteinExistence type="predicted"/>
<organism evidence="1 2">
    <name type="scientific">Gracilibacillus marinus</name>
    <dbReference type="NCBI Taxonomy" id="630535"/>
    <lineage>
        <taxon>Bacteria</taxon>
        <taxon>Bacillati</taxon>
        <taxon>Bacillota</taxon>
        <taxon>Bacilli</taxon>
        <taxon>Bacillales</taxon>
        <taxon>Bacillaceae</taxon>
        <taxon>Gracilibacillus</taxon>
    </lineage>
</organism>
<dbReference type="Gene3D" id="3.40.30.10">
    <property type="entry name" value="Glutaredoxin"/>
    <property type="match status" value="1"/>
</dbReference>
<name>A0ABV8VU47_9BACI</name>
<dbReference type="Pfam" id="PF05768">
    <property type="entry name" value="Glrx-like"/>
    <property type="match status" value="1"/>
</dbReference>
<dbReference type="InterPro" id="IPR008554">
    <property type="entry name" value="Glutaredoxin-like"/>
</dbReference>
<sequence>MHVIVYGKPNCSLCEDALGILTLFEEEYNLHIEEVNIYDDEILLEKYQLEIPVIEINESIVGKGKIDYDSINSFLKNKNNGEKS</sequence>
<dbReference type="Proteomes" id="UP001595880">
    <property type="component" value="Unassembled WGS sequence"/>
</dbReference>
<protein>
    <submittedName>
        <fullName evidence="1">Glutaredoxin family protein</fullName>
    </submittedName>
</protein>
<gene>
    <name evidence="1" type="ORF">ACFOZ1_04580</name>
</gene>
<dbReference type="InterPro" id="IPR036249">
    <property type="entry name" value="Thioredoxin-like_sf"/>
</dbReference>
<accession>A0ABV8VU47</accession>
<reference evidence="2" key="1">
    <citation type="journal article" date="2019" name="Int. J. Syst. Evol. Microbiol.">
        <title>The Global Catalogue of Microorganisms (GCM) 10K type strain sequencing project: providing services to taxonomists for standard genome sequencing and annotation.</title>
        <authorList>
            <consortium name="The Broad Institute Genomics Platform"/>
            <consortium name="The Broad Institute Genome Sequencing Center for Infectious Disease"/>
            <person name="Wu L."/>
            <person name="Ma J."/>
        </authorList>
    </citation>
    <scope>NUCLEOTIDE SEQUENCE [LARGE SCALE GENOMIC DNA]</scope>
    <source>
        <strain evidence="2">KACC 14058</strain>
    </source>
</reference>
<dbReference type="RefSeq" id="WP_390196433.1">
    <property type="nucleotide sequence ID" value="NZ_JBHSDV010000001.1"/>
</dbReference>
<dbReference type="SUPFAM" id="SSF52833">
    <property type="entry name" value="Thioredoxin-like"/>
    <property type="match status" value="1"/>
</dbReference>
<dbReference type="EMBL" id="JBHSDV010000001">
    <property type="protein sequence ID" value="MFC4387080.1"/>
    <property type="molecule type" value="Genomic_DNA"/>
</dbReference>
<evidence type="ECO:0000313" key="2">
    <source>
        <dbReference type="Proteomes" id="UP001595880"/>
    </source>
</evidence>
<keyword evidence="2" id="KW-1185">Reference proteome</keyword>
<comment type="caution">
    <text evidence="1">The sequence shown here is derived from an EMBL/GenBank/DDBJ whole genome shotgun (WGS) entry which is preliminary data.</text>
</comment>